<dbReference type="EMBL" id="PEDP01000517">
    <property type="protein sequence ID" value="POS85732.1"/>
    <property type="molecule type" value="Genomic_DNA"/>
</dbReference>
<gene>
    <name evidence="4" type="ORF">EPUL_004064</name>
</gene>
<dbReference type="CDD" id="cd05137">
    <property type="entry name" value="RasGAP_CLA2_BUD2"/>
    <property type="match status" value="1"/>
</dbReference>
<dbReference type="GO" id="GO:0005096">
    <property type="term" value="F:GTPase activator activity"/>
    <property type="evidence" value="ECO:0007669"/>
    <property type="project" value="UniProtKB-KW"/>
</dbReference>
<keyword evidence="1" id="KW-0343">GTPase activation</keyword>
<evidence type="ECO:0000313" key="4">
    <source>
        <dbReference type="EMBL" id="POS85732.1"/>
    </source>
</evidence>
<sequence length="1192" mass="134960">MSVLSQARLAERNKEGRRESWLIGNLSRRRHRQESMTLINDEADPGNKTGQLISLNTDIADSSITSNDDAMESPGNRRHGLIFQKSPSTSSNQDHTRTWEAKDNHPARKKNLSNSNPRDTISSESLNNESRSSNLINISNTSSNVTTSQPRSSNSVRGHSSTKMSKQTTSRSLSDSVRSLSINPSLLRSAAVDAKKITNLMKTLCGRMRGEVEFQANYGVTNRGFFHIDDVKGSLVYEGNERNPSPTTVVTDLRELEVRPIQGPEGNLRSLELSNRTLGGHIHFRPVSEADLDHWLAALLSWQEDRLEILSDKATKSSSSSSENKKVIQNVHADKDKSNAVKVGSIIKVAKLFLWDSTTSSTAQFMFKKLLKQPYLPSRNSWKCVSCILQDNGQFKLLPENDSNPLTVIQLSQLSRCAIQLIDSSVLDKEFCIAIFPLYAMTSSQLSFFNPVYIASESRLMHEVWFCLLRAFTVPEIYGQWSSTSDDEINNSSILSESSFAHDVFRIEKSIKMRIVEAKFTKNSSAKTMVPMTGKIRKDEIDTSVGDYFVEVILDGEIRARTSIRNETKSPFWREECEFQNLPPHPPNLIIVLKKLLPVATQNHSPQYNPKANVSFETLNWTMEVPICKIERGEDKEVWWPILDQRQEKAGEILLSIKYDELVVLLANQYQTVSELLHNFSSGLTIQISQFIPARLKVLSELMLNIFQVSGYAEDWLTTLVEDEIDGLEKEIPTDCHKRWTKKSVPDEPIQTGMSDREQSVRDMGKTLQEEANLLFRGNSLLTQALDFHMRRVGKEYLEDLLLDKISEINVLNPDCEVDPSRISSNQDINKNWTLLYSLTANVWDNIASSAERCPPELRQILKYIRAVAEDRYGNFLRTVVYTSVSGFLFLRFFCPALMNPKLFGLLKDHPQPKAQRTLTLIAKSLQALANLSNFGKKESWMEPMNRFLASHRQGMKNFIDSVCAISAGQTTSNLPASYSTPITIFGRLPPISREGFPSLPYLIDHAQNFSKLIKLWVETTAKNPKLESLQGELLQFHQLCLKIQNLADECLYKAQQSNQSIYKQSHDILESSKNDPANHNLDFHKHFPPSTSTSLDPRRTRYPPISTDINSIHKKGSLRSSIKEHSKARSLREQDYIESSPTGSIRIQSREEWPLKGFLGGLRRRGKENGDVPNRDTDRNIMFASSNDGFA</sequence>
<keyword evidence="5" id="KW-1185">Reference proteome</keyword>
<accession>A0A2S4PUL8</accession>
<name>A0A2S4PUL8_9PEZI</name>
<dbReference type="STRING" id="225359.A0A2S4PUL8"/>
<dbReference type="InterPro" id="IPR035892">
    <property type="entry name" value="C2_domain_sf"/>
</dbReference>
<protein>
    <recommendedName>
        <fullName evidence="3">Ras-GAP domain-containing protein</fullName>
    </recommendedName>
</protein>
<feature type="region of interest" description="Disordered" evidence="2">
    <location>
        <begin position="63"/>
        <end position="179"/>
    </location>
</feature>
<reference evidence="4 5" key="1">
    <citation type="submission" date="2017-10" db="EMBL/GenBank/DDBJ databases">
        <title>Development of genomic resources for the powdery mildew, Erysiphe pulchra.</title>
        <authorList>
            <person name="Wadl P.A."/>
            <person name="Mack B.M."/>
            <person name="Moore G."/>
            <person name="Beltz S.B."/>
        </authorList>
    </citation>
    <scope>NUCLEOTIDE SEQUENCE [LARGE SCALE GENOMIC DNA]</scope>
    <source>
        <strain evidence="4">Cflorida</strain>
    </source>
</reference>
<evidence type="ECO:0000259" key="3">
    <source>
        <dbReference type="PROSITE" id="PS50018"/>
    </source>
</evidence>
<feature type="domain" description="Ras-GAP" evidence="3">
    <location>
        <begin position="695"/>
        <end position="931"/>
    </location>
</feature>
<dbReference type="Gene3D" id="2.60.40.150">
    <property type="entry name" value="C2 domain"/>
    <property type="match status" value="1"/>
</dbReference>
<dbReference type="CDD" id="cd00030">
    <property type="entry name" value="C2"/>
    <property type="match status" value="1"/>
</dbReference>
<feature type="compositionally biased region" description="Basic and acidic residues" evidence="2">
    <location>
        <begin position="1122"/>
        <end position="1136"/>
    </location>
</feature>
<proteinExistence type="predicted"/>
<organism evidence="4 5">
    <name type="scientific">Erysiphe pulchra</name>
    <dbReference type="NCBI Taxonomy" id="225359"/>
    <lineage>
        <taxon>Eukaryota</taxon>
        <taxon>Fungi</taxon>
        <taxon>Dikarya</taxon>
        <taxon>Ascomycota</taxon>
        <taxon>Pezizomycotina</taxon>
        <taxon>Leotiomycetes</taxon>
        <taxon>Erysiphales</taxon>
        <taxon>Erysiphaceae</taxon>
        <taxon>Erysiphe</taxon>
    </lineage>
</organism>
<feature type="compositionally biased region" description="Basic and acidic residues" evidence="2">
    <location>
        <begin position="94"/>
        <end position="106"/>
    </location>
</feature>
<evidence type="ECO:0000256" key="1">
    <source>
        <dbReference type="ARBA" id="ARBA00022468"/>
    </source>
</evidence>
<feature type="compositionally biased region" description="Basic and acidic residues" evidence="2">
    <location>
        <begin position="1168"/>
        <end position="1180"/>
    </location>
</feature>
<dbReference type="GO" id="GO:0007165">
    <property type="term" value="P:signal transduction"/>
    <property type="evidence" value="ECO:0007669"/>
    <property type="project" value="UniProtKB-ARBA"/>
</dbReference>
<comment type="caution">
    <text evidence="4">The sequence shown here is derived from an EMBL/GenBank/DDBJ whole genome shotgun (WGS) entry which is preliminary data.</text>
</comment>
<evidence type="ECO:0000313" key="5">
    <source>
        <dbReference type="Proteomes" id="UP000237438"/>
    </source>
</evidence>
<dbReference type="AlphaFoldDB" id="A0A2S4PUL8"/>
<dbReference type="InterPro" id="IPR008936">
    <property type="entry name" value="Rho_GTPase_activation_prot"/>
</dbReference>
<dbReference type="SUPFAM" id="SSF49562">
    <property type="entry name" value="C2 domain (Calcium/lipid-binding domain, CaLB)"/>
    <property type="match status" value="1"/>
</dbReference>
<feature type="region of interest" description="Disordered" evidence="2">
    <location>
        <begin position="29"/>
        <end position="49"/>
    </location>
</feature>
<dbReference type="InterPro" id="IPR001936">
    <property type="entry name" value="RasGAP_dom"/>
</dbReference>
<dbReference type="Gene3D" id="1.10.506.10">
    <property type="entry name" value="GTPase Activation - p120gap, domain 1"/>
    <property type="match status" value="1"/>
</dbReference>
<dbReference type="SMART" id="SM00323">
    <property type="entry name" value="RasGAP"/>
    <property type="match status" value="1"/>
</dbReference>
<dbReference type="PROSITE" id="PS00509">
    <property type="entry name" value="RAS_GTPASE_ACTIV_1"/>
    <property type="match status" value="1"/>
</dbReference>
<evidence type="ECO:0000256" key="2">
    <source>
        <dbReference type="SAM" id="MobiDB-lite"/>
    </source>
</evidence>
<dbReference type="InterPro" id="IPR039360">
    <property type="entry name" value="Ras_GTPase"/>
</dbReference>
<feature type="region of interest" description="Disordered" evidence="2">
    <location>
        <begin position="1161"/>
        <end position="1192"/>
    </location>
</feature>
<feature type="region of interest" description="Disordered" evidence="2">
    <location>
        <begin position="1084"/>
        <end position="1144"/>
    </location>
</feature>
<dbReference type="SUPFAM" id="SSF48350">
    <property type="entry name" value="GTPase activation domain, GAP"/>
    <property type="match status" value="1"/>
</dbReference>
<dbReference type="PROSITE" id="PS50018">
    <property type="entry name" value="RAS_GTPASE_ACTIV_2"/>
    <property type="match status" value="1"/>
</dbReference>
<feature type="compositionally biased region" description="Low complexity" evidence="2">
    <location>
        <begin position="170"/>
        <end position="179"/>
    </location>
</feature>
<dbReference type="PANTHER" id="PTHR10194:SF60">
    <property type="entry name" value="RAS GTPASE-ACTIVATING PROTEIN RASKOL"/>
    <property type="match status" value="1"/>
</dbReference>
<dbReference type="Proteomes" id="UP000237438">
    <property type="component" value="Unassembled WGS sequence"/>
</dbReference>
<feature type="compositionally biased region" description="Low complexity" evidence="2">
    <location>
        <begin position="122"/>
        <end position="148"/>
    </location>
</feature>
<feature type="compositionally biased region" description="Polar residues" evidence="2">
    <location>
        <begin position="149"/>
        <end position="169"/>
    </location>
</feature>
<dbReference type="InterPro" id="IPR023152">
    <property type="entry name" value="RasGAP_CS"/>
</dbReference>
<dbReference type="PANTHER" id="PTHR10194">
    <property type="entry name" value="RAS GTPASE-ACTIVATING PROTEINS"/>
    <property type="match status" value="1"/>
</dbReference>
<dbReference type="OrthoDB" id="775356at2759"/>
<dbReference type="Pfam" id="PF00616">
    <property type="entry name" value="RasGAP"/>
    <property type="match status" value="1"/>
</dbReference>